<keyword evidence="2" id="KW-1185">Reference proteome</keyword>
<evidence type="ECO:0000313" key="1">
    <source>
        <dbReference type="EMBL" id="ADF50894.1"/>
    </source>
</evidence>
<organism evidence="1 2">
    <name type="scientific">Zunongwangia profunda (strain DSM 18752 / CCTCC AB 206139 / SM-A87)</name>
    <name type="common">Wangia profunda</name>
    <dbReference type="NCBI Taxonomy" id="655815"/>
    <lineage>
        <taxon>Bacteria</taxon>
        <taxon>Pseudomonadati</taxon>
        <taxon>Bacteroidota</taxon>
        <taxon>Flavobacteriia</taxon>
        <taxon>Flavobacteriales</taxon>
        <taxon>Flavobacteriaceae</taxon>
        <taxon>Zunongwangia</taxon>
    </lineage>
</organism>
<dbReference type="Proteomes" id="UP000001654">
    <property type="component" value="Chromosome"/>
</dbReference>
<dbReference type="STRING" id="655815.ZPR_0537"/>
<name>D5BF15_ZUNPS</name>
<proteinExistence type="predicted"/>
<evidence type="ECO:0000313" key="2">
    <source>
        <dbReference type="Proteomes" id="UP000001654"/>
    </source>
</evidence>
<gene>
    <name evidence="1" type="ordered locus">ZPR_0537</name>
</gene>
<dbReference type="EMBL" id="CP001650">
    <property type="protein sequence ID" value="ADF50894.1"/>
    <property type="molecule type" value="Genomic_DNA"/>
</dbReference>
<dbReference type="HOGENOM" id="CLU_3175096_0_0_10"/>
<accession>D5BF15</accession>
<dbReference type="AlphaFoldDB" id="D5BF15"/>
<dbReference type="KEGG" id="zpr:ZPR_0537"/>
<protein>
    <submittedName>
        <fullName evidence="1">Uncharacterized protein</fullName>
    </submittedName>
</protein>
<reference evidence="1 2" key="1">
    <citation type="journal article" date="2010" name="BMC Genomics">
        <title>The complete genome of Zunongwangia profunda SM-A87 reveals its adaptation to the deep-sea environment and ecological role in sedimentary organic nitrogen degradation.</title>
        <authorList>
            <person name="Qin Q.L."/>
            <person name="Zhang X.Y."/>
            <person name="Wang X.M."/>
            <person name="Liu G.M."/>
            <person name="Chen X.L."/>
            <person name="Xie B.B."/>
            <person name="Dang H.Y."/>
            <person name="Zhou B.C."/>
            <person name="Yu J."/>
            <person name="Zhang Y.Z."/>
        </authorList>
    </citation>
    <scope>NUCLEOTIDE SEQUENCE [LARGE SCALE GENOMIC DNA]</scope>
    <source>
        <strain evidence="2">DSM 18752 / CCTCC AB 206139 / SM-A87</strain>
    </source>
</reference>
<sequence>MSPGLSLTASLKNKKDPTLFLPTTQIFLNFNYFFHKIERQIYLFTAH</sequence>